<evidence type="ECO:0000256" key="1">
    <source>
        <dbReference type="ARBA" id="ARBA00022801"/>
    </source>
</evidence>
<dbReference type="PANTHER" id="PTHR22901:SF0">
    <property type="entry name" value="SIALATE O-ACETYLESTERASE"/>
    <property type="match status" value="1"/>
</dbReference>
<accession>A0A1T4TJX7</accession>
<keyword evidence="2" id="KW-0732">Signal</keyword>
<dbReference type="AlphaFoldDB" id="A0A1T4TJX7"/>
<dbReference type="OrthoDB" id="9816001at2"/>
<feature type="signal peptide" evidence="2">
    <location>
        <begin position="1"/>
        <end position="20"/>
    </location>
</feature>
<dbReference type="GO" id="GO:0005975">
    <property type="term" value="P:carbohydrate metabolic process"/>
    <property type="evidence" value="ECO:0007669"/>
    <property type="project" value="TreeGrafter"/>
</dbReference>
<dbReference type="STRING" id="634771.SAMN04488128_105261"/>
<dbReference type="EMBL" id="FUWZ01000005">
    <property type="protein sequence ID" value="SKA40752.1"/>
    <property type="molecule type" value="Genomic_DNA"/>
</dbReference>
<dbReference type="Gene3D" id="3.40.50.1110">
    <property type="entry name" value="SGNH hydrolase"/>
    <property type="match status" value="1"/>
</dbReference>
<dbReference type="InterPro" id="IPR039329">
    <property type="entry name" value="SIAE"/>
</dbReference>
<evidence type="ECO:0000259" key="3">
    <source>
        <dbReference type="Pfam" id="PF03629"/>
    </source>
</evidence>
<evidence type="ECO:0000256" key="2">
    <source>
        <dbReference type="SAM" id="SignalP"/>
    </source>
</evidence>
<dbReference type="Proteomes" id="UP000190367">
    <property type="component" value="Unassembled WGS sequence"/>
</dbReference>
<dbReference type="InterPro" id="IPR005181">
    <property type="entry name" value="SASA"/>
</dbReference>
<keyword evidence="1" id="KW-0378">Hydrolase</keyword>
<proteinExistence type="predicted"/>
<feature type="domain" description="Sialate O-acetylesterase" evidence="3">
    <location>
        <begin position="103"/>
        <end position="361"/>
    </location>
</feature>
<evidence type="ECO:0000313" key="5">
    <source>
        <dbReference type="Proteomes" id="UP000190367"/>
    </source>
</evidence>
<dbReference type="GO" id="GO:0001681">
    <property type="term" value="F:sialate O-acetylesterase activity"/>
    <property type="evidence" value="ECO:0007669"/>
    <property type="project" value="InterPro"/>
</dbReference>
<gene>
    <name evidence="4" type="ORF">SAMN04488128_105261</name>
</gene>
<protein>
    <submittedName>
        <fullName evidence="4">Sialate O-acetylesterase</fullName>
    </submittedName>
</protein>
<dbReference type="Pfam" id="PF03629">
    <property type="entry name" value="SASA"/>
    <property type="match status" value="1"/>
</dbReference>
<dbReference type="RefSeq" id="WP_078672069.1">
    <property type="nucleotide sequence ID" value="NZ_FUWZ01000005.1"/>
</dbReference>
<reference evidence="5" key="1">
    <citation type="submission" date="2017-02" db="EMBL/GenBank/DDBJ databases">
        <authorList>
            <person name="Varghese N."/>
            <person name="Submissions S."/>
        </authorList>
    </citation>
    <scope>NUCLEOTIDE SEQUENCE [LARGE SCALE GENOMIC DNA]</scope>
    <source>
        <strain evidence="5">DSM 22224</strain>
    </source>
</reference>
<dbReference type="PANTHER" id="PTHR22901">
    <property type="entry name" value="SIALATE O-ACETYLESTERASE"/>
    <property type="match status" value="1"/>
</dbReference>
<organism evidence="4 5">
    <name type="scientific">Chitinophaga eiseniae</name>
    <dbReference type="NCBI Taxonomy" id="634771"/>
    <lineage>
        <taxon>Bacteria</taxon>
        <taxon>Pseudomonadati</taxon>
        <taxon>Bacteroidota</taxon>
        <taxon>Chitinophagia</taxon>
        <taxon>Chitinophagales</taxon>
        <taxon>Chitinophagaceae</taxon>
        <taxon>Chitinophaga</taxon>
    </lineage>
</organism>
<feature type="chain" id="PRO_5012142870" evidence="2">
    <location>
        <begin position="21"/>
        <end position="490"/>
    </location>
</feature>
<sequence>MIKNTWLLTACLLITASVSANVTLPAFFGSGMVLQRDQPVCIWGWADKGEKVTVQFKSQKQSVKTGSDGKWMVKLKPEQAGGPYVLTVTGKNNVAYDNVMMGDVWICSGQSNMEWHVKDAAKGAEEIKAADYPQIREFTVKRAVAKEPQDNVAEAAWVPATPEHVGSFSAVSYFFGRELYKELQVPIGLIHTSWGGTQVEAWISKKGFLGSETFRAMMSAPLGIDSITGPNGYPACLFNAMIHPLLSYGIKGAIWYQGESNAGRAYQYRQSFPLMITDWRNQWKQGDFPFYFVQLASYDPTRGQGEGNSNNGSNWAELREAQAMTLSLPHTGMAVITDIGERNDIHPRNKQDVGKRLALNVLKNVYAKPVVPAGPAYQSMNVSGNKALITFADPGSGLMVKDRYGYLKGFEIAGADQRFYYAKAAIVNGKVEVYSDQVTTPVAVRYNWADDAADGNLFNKEGLPAAPFRTDQWKGVTENVVYQLPKAGNR</sequence>
<dbReference type="SUPFAM" id="SSF52266">
    <property type="entry name" value="SGNH hydrolase"/>
    <property type="match status" value="1"/>
</dbReference>
<keyword evidence="5" id="KW-1185">Reference proteome</keyword>
<dbReference type="InterPro" id="IPR036514">
    <property type="entry name" value="SGNH_hydro_sf"/>
</dbReference>
<name>A0A1T4TJX7_9BACT</name>
<evidence type="ECO:0000313" key="4">
    <source>
        <dbReference type="EMBL" id="SKA40752.1"/>
    </source>
</evidence>